<evidence type="ECO:0000313" key="3">
    <source>
        <dbReference type="Proteomes" id="UP000077202"/>
    </source>
</evidence>
<protein>
    <submittedName>
        <fullName evidence="2">Uncharacterized protein</fullName>
    </submittedName>
</protein>
<organism evidence="2 3">
    <name type="scientific">Marchantia polymorpha subsp. ruderalis</name>
    <dbReference type="NCBI Taxonomy" id="1480154"/>
    <lineage>
        <taxon>Eukaryota</taxon>
        <taxon>Viridiplantae</taxon>
        <taxon>Streptophyta</taxon>
        <taxon>Embryophyta</taxon>
        <taxon>Marchantiophyta</taxon>
        <taxon>Marchantiopsida</taxon>
        <taxon>Marchantiidae</taxon>
        <taxon>Marchantiales</taxon>
        <taxon>Marchantiaceae</taxon>
        <taxon>Marchantia</taxon>
    </lineage>
</organism>
<gene>
    <name evidence="2" type="ORF">AXG93_4324s1060</name>
</gene>
<comment type="caution">
    <text evidence="2">The sequence shown here is derived from an EMBL/GenBank/DDBJ whole genome shotgun (WGS) entry which is preliminary data.</text>
</comment>
<evidence type="ECO:0000313" key="2">
    <source>
        <dbReference type="EMBL" id="OAE26340.1"/>
    </source>
</evidence>
<dbReference type="EMBL" id="LVLJ01002190">
    <property type="protein sequence ID" value="OAE26340.1"/>
    <property type="molecule type" value="Genomic_DNA"/>
</dbReference>
<feature type="region of interest" description="Disordered" evidence="1">
    <location>
        <begin position="227"/>
        <end position="247"/>
    </location>
</feature>
<sequence>MKKQPVETKGKDLRVSTVDDAMLALPPGDENSHESRKIMGLSSSVNPPSHNYNVQSLGSGRIYFTMQFLVDASSEHFVTSYTDMCTSKSTMLFGSVHASIKQSQYAVALYHASQEAKEAEAANTQRTSNFSIGRDEFAATTTPVVVSLAELEGPKLGADIRTPLLLDIKFQSLLLSSSDDLSVSRLVKDLASPMQDPTQVKSTHATRTWTPGKREMACWAARSQQCSGWDGLSSGSSSSKRAANRGG</sequence>
<feature type="compositionally biased region" description="Low complexity" evidence="1">
    <location>
        <begin position="227"/>
        <end position="239"/>
    </location>
</feature>
<reference evidence="2" key="1">
    <citation type="submission" date="2016-03" db="EMBL/GenBank/DDBJ databases">
        <title>Mechanisms controlling the formation of the plant cell surface in tip-growing cells are functionally conserved among land plants.</title>
        <authorList>
            <person name="Honkanen S."/>
            <person name="Jones V.A."/>
            <person name="Morieri G."/>
            <person name="Champion C."/>
            <person name="Hetherington A.J."/>
            <person name="Kelly S."/>
            <person name="Saint-Marcoux D."/>
            <person name="Proust H."/>
            <person name="Prescott H."/>
            <person name="Dolan L."/>
        </authorList>
    </citation>
    <scope>NUCLEOTIDE SEQUENCE [LARGE SCALE GENOMIC DNA]</scope>
    <source>
        <tissue evidence="2">Whole gametophyte</tissue>
    </source>
</reference>
<dbReference type="Proteomes" id="UP000077202">
    <property type="component" value="Unassembled WGS sequence"/>
</dbReference>
<keyword evidence="3" id="KW-1185">Reference proteome</keyword>
<dbReference type="AlphaFoldDB" id="A0A176VZU8"/>
<evidence type="ECO:0000256" key="1">
    <source>
        <dbReference type="SAM" id="MobiDB-lite"/>
    </source>
</evidence>
<accession>A0A176VZU8</accession>
<name>A0A176VZU8_MARPO</name>
<proteinExistence type="predicted"/>